<dbReference type="KEGG" id="dhe:111604314"/>
<feature type="signal peptide" evidence="2">
    <location>
        <begin position="1"/>
        <end position="19"/>
    </location>
</feature>
<feature type="region of interest" description="Disordered" evidence="1">
    <location>
        <begin position="161"/>
        <end position="182"/>
    </location>
</feature>
<dbReference type="OrthoDB" id="7857491at2759"/>
<dbReference type="AlphaFoldDB" id="A0A6J1MBY1"/>
<keyword evidence="2" id="KW-0732">Signal</keyword>
<organism evidence="3 4">
    <name type="scientific">Drosophila hydei</name>
    <name type="common">Fruit fly</name>
    <dbReference type="NCBI Taxonomy" id="7224"/>
    <lineage>
        <taxon>Eukaryota</taxon>
        <taxon>Metazoa</taxon>
        <taxon>Ecdysozoa</taxon>
        <taxon>Arthropoda</taxon>
        <taxon>Hexapoda</taxon>
        <taxon>Insecta</taxon>
        <taxon>Pterygota</taxon>
        <taxon>Neoptera</taxon>
        <taxon>Endopterygota</taxon>
        <taxon>Diptera</taxon>
        <taxon>Brachycera</taxon>
        <taxon>Muscomorpha</taxon>
        <taxon>Ephydroidea</taxon>
        <taxon>Drosophilidae</taxon>
        <taxon>Drosophila</taxon>
    </lineage>
</organism>
<reference evidence="4" key="1">
    <citation type="submission" date="2025-08" db="UniProtKB">
        <authorList>
            <consortium name="RefSeq"/>
        </authorList>
    </citation>
    <scope>IDENTIFICATION</scope>
    <source>
        <strain evidence="4">15085-1641.00</strain>
        <tissue evidence="4">Whole body</tissue>
    </source>
</reference>
<sequence>MANVFQMLLILAEMQYVSQSNYFLYDNLTQTRNVSLSYSTRYEYCVKIVLICYSVYDNPADYTDLDDEQHANYDPYLRNNGCIRTDLTGQENATFWANVSKWQRDVEDTLLDLNIFTIASEYDNGNCLKIDLTLYFKIPRVIICDRKQMYDSYIETTTISTTTTTTTTEEPTTDPIEHGPRCNESDEKGIWITEQVNLGNKLTGLVSRLPNFITKLNILLNRNCCPYPIIRDRIEIINDIVDFLIELNCVPFSERAKHTGYALLDIQNFMTRLSALNHQALQVNQSTCSCCSNWQINVKGVIRRFKNALSFIAPSYISIISILNSLIANEYNLMQNANKAEDRLSTLATTIEHDAQKDKCCKITNNNVILIDEIEFTDFNNISSQELNESFTNLEGALENVDNALHDGESKINEFIAFCESMRLENEGRKLKFNISKSKLDQLQLKIRNLTLYLKNSFDKLEKVDSLKLYESIYQGQKIVKSSKAKLYSLLNEMEQNKINLNEAHENRTQFNLKTKNFLADSLTKINNFDNLSPQSRALSQSSLTYKHSTIKLRILKTQLSEKFKMLKDIMNGNIRAQARIIENGNNEFTVIINSMQNELTEIYQQIKNVSDSEDAESSEINNLSIQMEEMLAKEWNSMEKGDVLHAKIKKFIEQKLHDLEKKLNASSDGAFVELSNRLDYLETNFSQIRNKTQFLENVMLKKIIYIQNIFKELYDKLNNAEIAANDCLSSCDWGELPTFDELEGRIETLETLLHNKN</sequence>
<name>A0A6J1MBY1_DROHY</name>
<feature type="chain" id="PRO_5026692733" evidence="2">
    <location>
        <begin position="20"/>
        <end position="758"/>
    </location>
</feature>
<keyword evidence="3" id="KW-1185">Reference proteome</keyword>
<dbReference type="GeneID" id="111604314"/>
<evidence type="ECO:0000313" key="3">
    <source>
        <dbReference type="Proteomes" id="UP000504633"/>
    </source>
</evidence>
<protein>
    <submittedName>
        <fullName evidence="4">Uncharacterized protein LOC111604314</fullName>
    </submittedName>
</protein>
<proteinExistence type="predicted"/>
<feature type="compositionally biased region" description="Low complexity" evidence="1">
    <location>
        <begin position="161"/>
        <end position="174"/>
    </location>
</feature>
<accession>A0A6J1MBY1</accession>
<dbReference type="Proteomes" id="UP000504633">
    <property type="component" value="Unplaced"/>
</dbReference>
<evidence type="ECO:0000256" key="1">
    <source>
        <dbReference type="SAM" id="MobiDB-lite"/>
    </source>
</evidence>
<dbReference type="RefSeq" id="XP_023178134.2">
    <property type="nucleotide sequence ID" value="XM_023322366.2"/>
</dbReference>
<evidence type="ECO:0000313" key="4">
    <source>
        <dbReference type="RefSeq" id="XP_023178134.2"/>
    </source>
</evidence>
<evidence type="ECO:0000256" key="2">
    <source>
        <dbReference type="SAM" id="SignalP"/>
    </source>
</evidence>
<dbReference type="OMA" id="AKSKCCP"/>
<gene>
    <name evidence="4" type="primary">LOC111604314</name>
</gene>